<proteinExistence type="predicted"/>
<comment type="caution">
    <text evidence="2">The sequence shown here is derived from an EMBL/GenBank/DDBJ whole genome shotgun (WGS) entry which is preliminary data.</text>
</comment>
<dbReference type="EMBL" id="RBOA01000434">
    <property type="protein sequence ID" value="RML96051.1"/>
    <property type="molecule type" value="Genomic_DNA"/>
</dbReference>
<feature type="region of interest" description="Disordered" evidence="1">
    <location>
        <begin position="1"/>
        <end position="20"/>
    </location>
</feature>
<evidence type="ECO:0000256" key="1">
    <source>
        <dbReference type="SAM" id="MobiDB-lite"/>
    </source>
</evidence>
<protein>
    <submittedName>
        <fullName evidence="2">Putative transposase</fullName>
    </submittedName>
</protein>
<sequence>QQERGGTTPTSKALTPEQQKIQELEARINRLEREKSILKKATALLMAEEHERSR</sequence>
<feature type="compositionally biased region" description="Polar residues" evidence="1">
    <location>
        <begin position="1"/>
        <end position="19"/>
    </location>
</feature>
<accession>A0A3M3A6F1</accession>
<dbReference type="AlphaFoldDB" id="A0A3M3A6F1"/>
<evidence type="ECO:0000313" key="3">
    <source>
        <dbReference type="Proteomes" id="UP000272627"/>
    </source>
</evidence>
<name>A0A3M3A6F1_PSEA0</name>
<evidence type="ECO:0000313" key="2">
    <source>
        <dbReference type="EMBL" id="RML96051.1"/>
    </source>
</evidence>
<reference evidence="2 3" key="1">
    <citation type="submission" date="2018-08" db="EMBL/GenBank/DDBJ databases">
        <title>Recombination of ecologically and evolutionarily significant loci maintains genetic cohesion in the Pseudomonas syringae species complex.</title>
        <authorList>
            <person name="Dillon M."/>
            <person name="Thakur S."/>
            <person name="Almeida R.N.D."/>
            <person name="Weir B.S."/>
            <person name="Guttman D.S."/>
        </authorList>
    </citation>
    <scope>NUCLEOTIDE SEQUENCE [LARGE SCALE GENOMIC DNA]</scope>
    <source>
        <strain evidence="2 3">ICMP 8636</strain>
    </source>
</reference>
<organism evidence="2 3">
    <name type="scientific">Pseudomonas amygdali pv. eriobotryae</name>
    <dbReference type="NCBI Taxonomy" id="129137"/>
    <lineage>
        <taxon>Bacteria</taxon>
        <taxon>Pseudomonadati</taxon>
        <taxon>Pseudomonadota</taxon>
        <taxon>Gammaproteobacteria</taxon>
        <taxon>Pseudomonadales</taxon>
        <taxon>Pseudomonadaceae</taxon>
        <taxon>Pseudomonas</taxon>
        <taxon>Pseudomonas amygdali</taxon>
    </lineage>
</organism>
<gene>
    <name evidence="2" type="ORF">ALQ86_05375</name>
</gene>
<feature type="non-terminal residue" evidence="2">
    <location>
        <position position="1"/>
    </location>
</feature>
<dbReference type="Proteomes" id="UP000272627">
    <property type="component" value="Unassembled WGS sequence"/>
</dbReference>